<protein>
    <submittedName>
        <fullName evidence="6">ABC transporter substrate-binding protein</fullName>
    </submittedName>
</protein>
<organism evidence="6 7">
    <name type="scientific">Teretinema zuelzerae</name>
    <dbReference type="NCBI Taxonomy" id="156"/>
    <lineage>
        <taxon>Bacteria</taxon>
        <taxon>Pseudomonadati</taxon>
        <taxon>Spirochaetota</taxon>
        <taxon>Spirochaetia</taxon>
        <taxon>Spirochaetales</taxon>
        <taxon>Treponemataceae</taxon>
        <taxon>Teretinema</taxon>
    </lineage>
</organism>
<feature type="chain" id="PRO_5042174588" evidence="4">
    <location>
        <begin position="22"/>
        <end position="315"/>
    </location>
</feature>
<feature type="domain" description="Periplasmic binding protein" evidence="5">
    <location>
        <begin position="40"/>
        <end position="292"/>
    </location>
</feature>
<proteinExistence type="inferred from homology"/>
<evidence type="ECO:0000256" key="4">
    <source>
        <dbReference type="SAM" id="SignalP"/>
    </source>
</evidence>
<accession>A0AAE3JIG4</accession>
<evidence type="ECO:0000256" key="3">
    <source>
        <dbReference type="ARBA" id="ARBA00022729"/>
    </source>
</evidence>
<dbReference type="PANTHER" id="PTHR46847">
    <property type="entry name" value="D-ALLOSE-BINDING PERIPLASMIC PROTEIN-RELATED"/>
    <property type="match status" value="1"/>
</dbReference>
<evidence type="ECO:0000256" key="1">
    <source>
        <dbReference type="ARBA" id="ARBA00004196"/>
    </source>
</evidence>
<evidence type="ECO:0000313" key="6">
    <source>
        <dbReference type="EMBL" id="MCD1654146.1"/>
    </source>
</evidence>
<comment type="caution">
    <text evidence="6">The sequence shown here is derived from an EMBL/GenBank/DDBJ whole genome shotgun (WGS) entry which is preliminary data.</text>
</comment>
<gene>
    <name evidence="6" type="ORF">K7J14_05460</name>
</gene>
<dbReference type="PANTHER" id="PTHR46847:SF1">
    <property type="entry name" value="D-ALLOSE-BINDING PERIPLASMIC PROTEIN-RELATED"/>
    <property type="match status" value="1"/>
</dbReference>
<dbReference type="AlphaFoldDB" id="A0AAE3JIG4"/>
<sequence>MKRAICAMLCVAMAFSSAVFAAGNKEAAGSGKIKITLITMDSIDEHWLKVKAGAEAKAAEMGNVELTFNAPPGKVDANVQLQMVEDAITKRADVIMLAPLNKDALSPGVEKAKAAGIKVIMVDSGVSTPKYDAFFATDNGAAARTAADTLAALLGGKGKIAIINAQAGAGTTMTRENEFKAQIKAKYPGIEIVGVQYSDGDKTKAMNQALDFMTANPALAGFYGCNEGSTVGLAQAVVQSGKAEKVKVVGFDFSNDTKALIQQKAIQATMVQNPYQMGYLGVDAGVRALKGEDFGGKTIDTGVTVATLENLSSIK</sequence>
<reference evidence="6" key="1">
    <citation type="submission" date="2021-08" db="EMBL/GenBank/DDBJ databases">
        <title>Comparative analyses of Brucepasteria parasyntrophica and Teretinema zuelzerae.</title>
        <authorList>
            <person name="Song Y."/>
            <person name="Brune A."/>
        </authorList>
    </citation>
    <scope>NUCLEOTIDE SEQUENCE</scope>
    <source>
        <strain evidence="6">DSM 1903</strain>
    </source>
</reference>
<dbReference type="InterPro" id="IPR025997">
    <property type="entry name" value="SBP_2_dom"/>
</dbReference>
<dbReference type="InterPro" id="IPR028082">
    <property type="entry name" value="Peripla_BP_I"/>
</dbReference>
<name>A0AAE3JIG4_9SPIR</name>
<dbReference type="Pfam" id="PF13407">
    <property type="entry name" value="Peripla_BP_4"/>
    <property type="match status" value="1"/>
</dbReference>
<keyword evidence="7" id="KW-1185">Reference proteome</keyword>
<dbReference type="CDD" id="cd20008">
    <property type="entry name" value="PBP1_ABC_sugar_binding-like"/>
    <property type="match status" value="1"/>
</dbReference>
<keyword evidence="3 4" id="KW-0732">Signal</keyword>
<evidence type="ECO:0000313" key="7">
    <source>
        <dbReference type="Proteomes" id="UP001198163"/>
    </source>
</evidence>
<dbReference type="Gene3D" id="3.40.50.2300">
    <property type="match status" value="2"/>
</dbReference>
<comment type="similarity">
    <text evidence="2">Belongs to the bacterial solute-binding protein 2 family.</text>
</comment>
<dbReference type="Proteomes" id="UP001198163">
    <property type="component" value="Unassembled WGS sequence"/>
</dbReference>
<dbReference type="GO" id="GO:0030313">
    <property type="term" value="C:cell envelope"/>
    <property type="evidence" value="ECO:0007669"/>
    <property type="project" value="UniProtKB-SubCell"/>
</dbReference>
<comment type="subcellular location">
    <subcellularLocation>
        <location evidence="1">Cell envelope</location>
    </subcellularLocation>
</comment>
<dbReference type="EMBL" id="JAINWA010000001">
    <property type="protein sequence ID" value="MCD1654146.1"/>
    <property type="molecule type" value="Genomic_DNA"/>
</dbReference>
<dbReference type="GO" id="GO:0030246">
    <property type="term" value="F:carbohydrate binding"/>
    <property type="evidence" value="ECO:0007669"/>
    <property type="project" value="UniProtKB-ARBA"/>
</dbReference>
<feature type="signal peptide" evidence="4">
    <location>
        <begin position="1"/>
        <end position="21"/>
    </location>
</feature>
<dbReference type="SUPFAM" id="SSF53822">
    <property type="entry name" value="Periplasmic binding protein-like I"/>
    <property type="match status" value="1"/>
</dbReference>
<evidence type="ECO:0000259" key="5">
    <source>
        <dbReference type="Pfam" id="PF13407"/>
    </source>
</evidence>
<evidence type="ECO:0000256" key="2">
    <source>
        <dbReference type="ARBA" id="ARBA00007639"/>
    </source>
</evidence>
<dbReference type="RefSeq" id="WP_230754091.1">
    <property type="nucleotide sequence ID" value="NZ_JAINWA010000001.1"/>
</dbReference>